<dbReference type="Proteomes" id="UP001219525">
    <property type="component" value="Unassembled WGS sequence"/>
</dbReference>
<feature type="domain" description="C2H2-type" evidence="10">
    <location>
        <begin position="207"/>
        <end position="234"/>
    </location>
</feature>
<keyword evidence="7" id="KW-0539">Nucleus</keyword>
<dbReference type="InterPro" id="IPR013087">
    <property type="entry name" value="Znf_C2H2_type"/>
</dbReference>
<dbReference type="FunFam" id="3.30.160.60:FF:001465">
    <property type="entry name" value="Zinc finger protein 560"/>
    <property type="match status" value="1"/>
</dbReference>
<dbReference type="PANTHER" id="PTHR19818:SF139">
    <property type="entry name" value="PAIR-RULE PROTEIN ODD-PAIRED"/>
    <property type="match status" value="1"/>
</dbReference>
<comment type="caution">
    <text evidence="11">The sequence shown here is derived from an EMBL/GenBank/DDBJ whole genome shotgun (WGS) entry which is preliminary data.</text>
</comment>
<dbReference type="AlphaFoldDB" id="A0AAD6VRD6"/>
<dbReference type="PROSITE" id="PS00028">
    <property type="entry name" value="ZINC_FINGER_C2H2_1"/>
    <property type="match status" value="2"/>
</dbReference>
<organism evidence="11 12">
    <name type="scientific">Mycena pura</name>
    <dbReference type="NCBI Taxonomy" id="153505"/>
    <lineage>
        <taxon>Eukaryota</taxon>
        <taxon>Fungi</taxon>
        <taxon>Dikarya</taxon>
        <taxon>Basidiomycota</taxon>
        <taxon>Agaricomycotina</taxon>
        <taxon>Agaricomycetes</taxon>
        <taxon>Agaricomycetidae</taxon>
        <taxon>Agaricales</taxon>
        <taxon>Marasmiineae</taxon>
        <taxon>Mycenaceae</taxon>
        <taxon>Mycena</taxon>
    </lineage>
</organism>
<evidence type="ECO:0000256" key="8">
    <source>
        <dbReference type="PROSITE-ProRule" id="PRU00042"/>
    </source>
</evidence>
<evidence type="ECO:0000313" key="11">
    <source>
        <dbReference type="EMBL" id="KAJ7217794.1"/>
    </source>
</evidence>
<feature type="domain" description="C2H2-type" evidence="10">
    <location>
        <begin position="235"/>
        <end position="264"/>
    </location>
</feature>
<dbReference type="PROSITE" id="PS50157">
    <property type="entry name" value="ZINC_FINGER_C2H2_2"/>
    <property type="match status" value="2"/>
</dbReference>
<evidence type="ECO:0000256" key="1">
    <source>
        <dbReference type="ARBA" id="ARBA00004123"/>
    </source>
</evidence>
<dbReference type="InterPro" id="IPR050329">
    <property type="entry name" value="GLI_C2H2-zinc-finger"/>
</dbReference>
<name>A0AAD6VRD6_9AGAR</name>
<keyword evidence="2" id="KW-0479">Metal-binding</keyword>
<proteinExistence type="predicted"/>
<evidence type="ECO:0000256" key="7">
    <source>
        <dbReference type="ARBA" id="ARBA00023242"/>
    </source>
</evidence>
<dbReference type="GO" id="GO:0045944">
    <property type="term" value="P:positive regulation of transcription by RNA polymerase II"/>
    <property type="evidence" value="ECO:0007669"/>
    <property type="project" value="UniProtKB-ARBA"/>
</dbReference>
<dbReference type="PANTHER" id="PTHR19818">
    <property type="entry name" value="ZINC FINGER PROTEIN ZIC AND GLI"/>
    <property type="match status" value="1"/>
</dbReference>
<keyword evidence="3" id="KW-0677">Repeat</keyword>
<evidence type="ECO:0000256" key="6">
    <source>
        <dbReference type="ARBA" id="ARBA00023125"/>
    </source>
</evidence>
<evidence type="ECO:0000313" key="12">
    <source>
        <dbReference type="Proteomes" id="UP001219525"/>
    </source>
</evidence>
<feature type="region of interest" description="Disordered" evidence="9">
    <location>
        <begin position="1"/>
        <end position="162"/>
    </location>
</feature>
<evidence type="ECO:0000256" key="9">
    <source>
        <dbReference type="SAM" id="MobiDB-lite"/>
    </source>
</evidence>
<comment type="subcellular location">
    <subcellularLocation>
        <location evidence="1">Nucleus</location>
    </subcellularLocation>
</comment>
<keyword evidence="4 8" id="KW-0863">Zinc-finger</keyword>
<keyword evidence="5" id="KW-0862">Zinc</keyword>
<feature type="compositionally biased region" description="Low complexity" evidence="9">
    <location>
        <begin position="274"/>
        <end position="284"/>
    </location>
</feature>
<keyword evidence="12" id="KW-1185">Reference proteome</keyword>
<dbReference type="GO" id="GO:0005634">
    <property type="term" value="C:nucleus"/>
    <property type="evidence" value="ECO:0007669"/>
    <property type="project" value="UniProtKB-SubCell"/>
</dbReference>
<dbReference type="SMART" id="SM00355">
    <property type="entry name" value="ZnF_C2H2"/>
    <property type="match status" value="2"/>
</dbReference>
<feature type="compositionally biased region" description="Low complexity" evidence="9">
    <location>
        <begin position="149"/>
        <end position="159"/>
    </location>
</feature>
<dbReference type="GO" id="GO:0008270">
    <property type="term" value="F:zinc ion binding"/>
    <property type="evidence" value="ECO:0007669"/>
    <property type="project" value="UniProtKB-KW"/>
</dbReference>
<feature type="compositionally biased region" description="Low complexity" evidence="9">
    <location>
        <begin position="58"/>
        <end position="72"/>
    </location>
</feature>
<accession>A0AAD6VRD6</accession>
<dbReference type="GO" id="GO:0000981">
    <property type="term" value="F:DNA-binding transcription factor activity, RNA polymerase II-specific"/>
    <property type="evidence" value="ECO:0007669"/>
    <property type="project" value="TreeGrafter"/>
</dbReference>
<dbReference type="GO" id="GO:0000978">
    <property type="term" value="F:RNA polymerase II cis-regulatory region sequence-specific DNA binding"/>
    <property type="evidence" value="ECO:0007669"/>
    <property type="project" value="TreeGrafter"/>
</dbReference>
<gene>
    <name evidence="11" type="ORF">GGX14DRAFT_561157</name>
</gene>
<keyword evidence="6" id="KW-0238">DNA-binding</keyword>
<evidence type="ECO:0000256" key="4">
    <source>
        <dbReference type="ARBA" id="ARBA00022771"/>
    </source>
</evidence>
<dbReference type="GO" id="GO:0000122">
    <property type="term" value="P:negative regulation of transcription by RNA polymerase II"/>
    <property type="evidence" value="ECO:0007669"/>
    <property type="project" value="UniProtKB-ARBA"/>
</dbReference>
<evidence type="ECO:0000256" key="5">
    <source>
        <dbReference type="ARBA" id="ARBA00022833"/>
    </source>
</evidence>
<sequence length="328" mass="36357">MSSSESSRGRHPQQRPVLPPIRDLFRELSSPRVPPESPALTLARLRVSDDDPRHAYGPSSHSQPQSSRPPSRSHADPSFVHSQSSRYNTVPAYDRSRPPPQDPRGPRLSQDFHHPARAMTYDSTYPPSAAYPNYDPRHDPRGYNPAMMGQPPSQPYYSRPRPPGVMPPAISTSMHGFRVEDDDRTPVARFQSSGMQAFAPPDASSKYECSYCGKGFSRPSSLRIHLNSHTGEKPFVCPVDGCGRSFSVLSNMRRHARVHVTPMTGADEGALTLAASSSTSSSTSKWKHHRRDSSASASSSSSRRSHSDSSGEEEEYDRPQKRTGQHRK</sequence>
<dbReference type="InterPro" id="IPR036236">
    <property type="entry name" value="Znf_C2H2_sf"/>
</dbReference>
<reference evidence="11" key="1">
    <citation type="submission" date="2023-03" db="EMBL/GenBank/DDBJ databases">
        <title>Massive genome expansion in bonnet fungi (Mycena s.s.) driven by repeated elements and novel gene families across ecological guilds.</title>
        <authorList>
            <consortium name="Lawrence Berkeley National Laboratory"/>
            <person name="Harder C.B."/>
            <person name="Miyauchi S."/>
            <person name="Viragh M."/>
            <person name="Kuo A."/>
            <person name="Thoen E."/>
            <person name="Andreopoulos B."/>
            <person name="Lu D."/>
            <person name="Skrede I."/>
            <person name="Drula E."/>
            <person name="Henrissat B."/>
            <person name="Morin E."/>
            <person name="Kohler A."/>
            <person name="Barry K."/>
            <person name="LaButti K."/>
            <person name="Morin E."/>
            <person name="Salamov A."/>
            <person name="Lipzen A."/>
            <person name="Mereny Z."/>
            <person name="Hegedus B."/>
            <person name="Baldrian P."/>
            <person name="Stursova M."/>
            <person name="Weitz H."/>
            <person name="Taylor A."/>
            <person name="Grigoriev I.V."/>
            <person name="Nagy L.G."/>
            <person name="Martin F."/>
            <person name="Kauserud H."/>
        </authorList>
    </citation>
    <scope>NUCLEOTIDE SEQUENCE</scope>
    <source>
        <strain evidence="11">9144</strain>
    </source>
</reference>
<dbReference type="Gene3D" id="3.30.160.60">
    <property type="entry name" value="Classic Zinc Finger"/>
    <property type="match status" value="2"/>
</dbReference>
<feature type="region of interest" description="Disordered" evidence="9">
    <location>
        <begin position="274"/>
        <end position="328"/>
    </location>
</feature>
<evidence type="ECO:0000259" key="10">
    <source>
        <dbReference type="PROSITE" id="PS50157"/>
    </source>
</evidence>
<dbReference type="FunFam" id="3.30.160.60:FF:001102">
    <property type="entry name" value="Transcription factor IIIA"/>
    <property type="match status" value="1"/>
</dbReference>
<dbReference type="EMBL" id="JARJCW010000013">
    <property type="protein sequence ID" value="KAJ7217794.1"/>
    <property type="molecule type" value="Genomic_DNA"/>
</dbReference>
<evidence type="ECO:0000256" key="2">
    <source>
        <dbReference type="ARBA" id="ARBA00022723"/>
    </source>
</evidence>
<dbReference type="SUPFAM" id="SSF57667">
    <property type="entry name" value="beta-beta-alpha zinc fingers"/>
    <property type="match status" value="1"/>
</dbReference>
<dbReference type="Pfam" id="PF00096">
    <property type="entry name" value="zf-C2H2"/>
    <property type="match status" value="2"/>
</dbReference>
<evidence type="ECO:0000256" key="3">
    <source>
        <dbReference type="ARBA" id="ARBA00022737"/>
    </source>
</evidence>
<protein>
    <recommendedName>
        <fullName evidence="10">C2H2-type domain-containing protein</fullName>
    </recommendedName>
</protein>